<keyword evidence="3 14" id="KW-0813">Transport</keyword>
<evidence type="ECO:0000256" key="1">
    <source>
        <dbReference type="ARBA" id="ARBA00004225"/>
    </source>
</evidence>
<feature type="transmembrane region" description="Helical" evidence="15">
    <location>
        <begin position="45"/>
        <end position="65"/>
    </location>
</feature>
<dbReference type="InterPro" id="IPR034210">
    <property type="entry name" value="CcO_II_C"/>
</dbReference>
<dbReference type="PRINTS" id="PR01166">
    <property type="entry name" value="CYCOXIDASEII"/>
</dbReference>
<dbReference type="Gene3D" id="2.60.40.420">
    <property type="entry name" value="Cupredoxins - blue copper proteins"/>
    <property type="match status" value="1"/>
</dbReference>
<sequence length="261" mass="30121">MHFFILFYVLFFVNSINIIFCDNAEAWQLGFQDSATPIMEGIINLHHDLMFFICVISIFVTWMLIRTIYLFENSKNKVPSNLTHGILIEIIWTTTPALILLIIAIPSFSLLYAMDEIVSPTITIKALGHQWYWSYEYSDYLNENYEPINFDSYMIPEEDLINGQLRLLEVDNRMIIPIHTHVRVIVSATDVLHSWAIPSLGIKCDAIPGRLNQASLFIKREGLYYGQCSEICGVNHGFMPIVIEAINLQNYVTWLASKFEN</sequence>
<dbReference type="PANTHER" id="PTHR22888">
    <property type="entry name" value="CYTOCHROME C OXIDASE, SUBUNIT II"/>
    <property type="match status" value="1"/>
</dbReference>
<feature type="domain" description="Cytochrome oxidase subunit II copper A binding" evidence="16">
    <location>
        <begin position="119"/>
        <end position="257"/>
    </location>
</feature>
<keyword evidence="10 14" id="KW-0186">Copper</keyword>
<dbReference type="GO" id="GO:1902495">
    <property type="term" value="C:transmembrane transporter complex"/>
    <property type="evidence" value="ECO:0007669"/>
    <property type="project" value="UniProtKB-ARBA"/>
</dbReference>
<comment type="catalytic activity">
    <reaction evidence="13">
        <text>4 Fe(II)-[cytochrome c] + O2 + 8 H(+)(in) = 4 Fe(III)-[cytochrome c] + 2 H2O + 4 H(+)(out)</text>
        <dbReference type="Rhea" id="RHEA:11436"/>
        <dbReference type="Rhea" id="RHEA-COMP:10350"/>
        <dbReference type="Rhea" id="RHEA-COMP:14399"/>
        <dbReference type="ChEBI" id="CHEBI:15377"/>
        <dbReference type="ChEBI" id="CHEBI:15378"/>
        <dbReference type="ChEBI" id="CHEBI:15379"/>
        <dbReference type="ChEBI" id="CHEBI:29033"/>
        <dbReference type="ChEBI" id="CHEBI:29034"/>
        <dbReference type="EC" id="7.1.1.9"/>
    </reaction>
    <physiologicalReaction direction="left-to-right" evidence="13">
        <dbReference type="Rhea" id="RHEA:11437"/>
    </physiologicalReaction>
</comment>
<keyword evidence="5 14" id="KW-0812">Transmembrane</keyword>
<evidence type="ECO:0000256" key="15">
    <source>
        <dbReference type="SAM" id="Phobius"/>
    </source>
</evidence>
<evidence type="ECO:0000256" key="13">
    <source>
        <dbReference type="ARBA" id="ARBA00049512"/>
    </source>
</evidence>
<evidence type="ECO:0000256" key="8">
    <source>
        <dbReference type="ARBA" id="ARBA00022982"/>
    </source>
</evidence>
<keyword evidence="6 14" id="KW-0479">Metal-binding</keyword>
<dbReference type="Pfam" id="PF00116">
    <property type="entry name" value="COX2"/>
    <property type="match status" value="1"/>
</dbReference>
<comment type="cofactor">
    <cofactor evidence="14">
        <name>Cu cation</name>
        <dbReference type="ChEBI" id="CHEBI:23378"/>
    </cofactor>
    <text evidence="14">Binds a copper A center.</text>
</comment>
<evidence type="ECO:0000256" key="3">
    <source>
        <dbReference type="ARBA" id="ARBA00022448"/>
    </source>
</evidence>
<accession>A0A9F1U5A3</accession>
<dbReference type="SUPFAM" id="SSF81464">
    <property type="entry name" value="Cytochrome c oxidase subunit II-like, transmembrane region"/>
    <property type="match status" value="1"/>
</dbReference>
<keyword evidence="12 14" id="KW-0472">Membrane</keyword>
<dbReference type="PROSITE" id="PS50857">
    <property type="entry name" value="COX2_CUA"/>
    <property type="match status" value="1"/>
</dbReference>
<protein>
    <recommendedName>
        <fullName evidence="14">Cytochrome c oxidase subunit 2</fullName>
    </recommendedName>
</protein>
<dbReference type="AlphaFoldDB" id="A0A9F1U5A3"/>
<dbReference type="InterPro" id="IPR014222">
    <property type="entry name" value="Cyt_c_oxidase_su2"/>
</dbReference>
<evidence type="ECO:0000256" key="5">
    <source>
        <dbReference type="ARBA" id="ARBA00022692"/>
    </source>
</evidence>
<dbReference type="GO" id="GO:0005507">
    <property type="term" value="F:copper ion binding"/>
    <property type="evidence" value="ECO:0007669"/>
    <property type="project" value="InterPro"/>
</dbReference>
<dbReference type="FunFam" id="1.10.287.90:FF:000004">
    <property type="entry name" value="Cytochrome c oxidase subunit 2"/>
    <property type="match status" value="1"/>
</dbReference>
<keyword evidence="4 14" id="KW-0679">Respiratory chain</keyword>
<dbReference type="InterPro" id="IPR008972">
    <property type="entry name" value="Cupredoxin"/>
</dbReference>
<dbReference type="GeneID" id="77661503"/>
<evidence type="ECO:0000256" key="2">
    <source>
        <dbReference type="ARBA" id="ARBA00007866"/>
    </source>
</evidence>
<dbReference type="PROSITE" id="PS00078">
    <property type="entry name" value="COX2"/>
    <property type="match status" value="1"/>
</dbReference>
<dbReference type="PANTHER" id="PTHR22888:SF9">
    <property type="entry name" value="CYTOCHROME C OXIDASE SUBUNIT 2"/>
    <property type="match status" value="1"/>
</dbReference>
<evidence type="ECO:0000256" key="9">
    <source>
        <dbReference type="ARBA" id="ARBA00022989"/>
    </source>
</evidence>
<dbReference type="GO" id="GO:1902494">
    <property type="term" value="C:catalytic complex"/>
    <property type="evidence" value="ECO:0007669"/>
    <property type="project" value="UniProtKB-ARBA"/>
</dbReference>
<evidence type="ECO:0000256" key="6">
    <source>
        <dbReference type="ARBA" id="ARBA00022723"/>
    </source>
</evidence>
<comment type="subcellular location">
    <subcellularLocation>
        <location evidence="14">Mitochondrion inner membrane</location>
        <topology evidence="14">Multi-pass membrane protein</topology>
    </subcellularLocation>
    <subcellularLocation>
        <location evidence="1">Mitochondrion membrane</location>
        <topology evidence="1">Multi-pass membrane protein</topology>
    </subcellularLocation>
</comment>
<dbReference type="InterPro" id="IPR001505">
    <property type="entry name" value="Copper_CuA"/>
</dbReference>
<evidence type="ECO:0000256" key="11">
    <source>
        <dbReference type="ARBA" id="ARBA00023128"/>
    </source>
</evidence>
<dbReference type="GO" id="GO:0042773">
    <property type="term" value="P:ATP synthesis coupled electron transport"/>
    <property type="evidence" value="ECO:0007669"/>
    <property type="project" value="TreeGrafter"/>
</dbReference>
<evidence type="ECO:0000256" key="7">
    <source>
        <dbReference type="ARBA" id="ARBA00022967"/>
    </source>
</evidence>
<dbReference type="CDD" id="cd13912">
    <property type="entry name" value="CcO_II_C"/>
    <property type="match status" value="1"/>
</dbReference>
<keyword evidence="8 14" id="KW-0249">Electron transport</keyword>
<dbReference type="GO" id="GO:0004129">
    <property type="term" value="F:cytochrome-c oxidase activity"/>
    <property type="evidence" value="ECO:0007669"/>
    <property type="project" value="UniProtKB-EC"/>
</dbReference>
<evidence type="ECO:0000259" key="16">
    <source>
        <dbReference type="PROSITE" id="PS50857"/>
    </source>
</evidence>
<evidence type="ECO:0000259" key="17">
    <source>
        <dbReference type="PROSITE" id="PS50999"/>
    </source>
</evidence>
<dbReference type="InterPro" id="IPR011759">
    <property type="entry name" value="Cyt_c_oxidase_su2_TM_dom"/>
</dbReference>
<keyword evidence="9 15" id="KW-1133">Transmembrane helix</keyword>
<keyword evidence="11 14" id="KW-0496">Mitochondrion</keyword>
<reference evidence="18" key="1">
    <citation type="submission" date="2022-10" db="EMBL/GenBank/DDBJ databases">
        <title>Phylogenomic analysis of pseudocryptic diversity reveals the new genus deltalsia (rhodomelaceae, rhodophyta).</title>
        <authorList>
            <person name="Diaz-Tapia P."/>
            <person name="Rodriguez-Bujan I."/>
            <person name="Maggs C.A."/>
            <person name="Verbruggen H."/>
        </authorList>
    </citation>
    <scope>NUCLEOTIDE SEQUENCE</scope>
    <source>
        <strain evidence="18">JH1432</strain>
    </source>
</reference>
<dbReference type="InterPro" id="IPR045187">
    <property type="entry name" value="CcO_II"/>
</dbReference>
<comment type="function">
    <text evidence="14">Component of the cytochrome c oxidase, the last enzyme in the mitochondrial electron transport chain which drives oxidative phosphorylation. The respiratory chain contains 3 multisubunit complexes succinate dehydrogenase (complex II, CII), ubiquinol-cytochrome c oxidoreductase (cytochrome b-c1 complex, complex III, CIII) and cytochrome c oxidase (complex IV, CIV), that cooperate to transfer electrons derived from NADH and succinate to molecular oxygen, creating an electrochemical gradient over the inner membrane that drives transmembrane transport and the ATP synthase. Cytochrome c oxidase is the component of the respiratory chain that catalyzes the reduction of oxygen to water. Electrons originating from reduced cytochrome c in the intermembrane space (IMS) are transferred via the dinuclear copper A center (CU(A)) of subunit 2 and heme A of subunit 1 to the active site in subunit 1, a binuclear center (BNC) formed by heme A3 and copper B (CU(B)). The BNC reduces molecular oxygen to 2 water molecules using 4 electrons from cytochrome c in the IMS and 4 protons from the mitochondrial matrix.</text>
</comment>
<evidence type="ECO:0000256" key="14">
    <source>
        <dbReference type="RuleBase" id="RU000457"/>
    </source>
</evidence>
<dbReference type="InterPro" id="IPR036257">
    <property type="entry name" value="Cyt_c_oxidase_su2_TM_sf"/>
</dbReference>
<dbReference type="FunFam" id="2.60.40.420:FF:000001">
    <property type="entry name" value="Cytochrome c oxidase subunit 2"/>
    <property type="match status" value="1"/>
</dbReference>
<dbReference type="NCBIfam" id="TIGR02866">
    <property type="entry name" value="CoxB"/>
    <property type="match status" value="1"/>
</dbReference>
<proteinExistence type="inferred from homology"/>
<evidence type="ECO:0000256" key="4">
    <source>
        <dbReference type="ARBA" id="ARBA00022660"/>
    </source>
</evidence>
<organism evidence="18">
    <name type="scientific">Melanothamnus gigas</name>
    <dbReference type="NCBI Taxonomy" id="3016206"/>
    <lineage>
        <taxon>Eukaryota</taxon>
        <taxon>Rhodophyta</taxon>
        <taxon>Florideophyceae</taxon>
        <taxon>Rhodymeniophycidae</taxon>
        <taxon>Ceramiales</taxon>
        <taxon>Rhodomelaceae</taxon>
        <taxon>Polysiphonioideae</taxon>
        <taxon>Melanothamnus</taxon>
    </lineage>
</organism>
<evidence type="ECO:0000256" key="10">
    <source>
        <dbReference type="ARBA" id="ARBA00023008"/>
    </source>
</evidence>
<comment type="similarity">
    <text evidence="2 14">Belongs to the cytochrome c oxidase subunit 2 family.</text>
</comment>
<dbReference type="Pfam" id="PF02790">
    <property type="entry name" value="COX2_TM"/>
    <property type="match status" value="1"/>
</dbReference>
<evidence type="ECO:0000256" key="12">
    <source>
        <dbReference type="ARBA" id="ARBA00023136"/>
    </source>
</evidence>
<dbReference type="GO" id="GO:0016491">
    <property type="term" value="F:oxidoreductase activity"/>
    <property type="evidence" value="ECO:0007669"/>
    <property type="project" value="InterPro"/>
</dbReference>
<dbReference type="EMBL" id="OP748278">
    <property type="protein sequence ID" value="WAX04159.1"/>
    <property type="molecule type" value="Genomic_DNA"/>
</dbReference>
<keyword evidence="14" id="KW-0999">Mitochondrion inner membrane</keyword>
<name>A0A9F1U5A3_9FLOR</name>
<dbReference type="GO" id="GO:0005743">
    <property type="term" value="C:mitochondrial inner membrane"/>
    <property type="evidence" value="ECO:0007669"/>
    <property type="project" value="UniProtKB-SubCell"/>
</dbReference>
<dbReference type="InterPro" id="IPR002429">
    <property type="entry name" value="CcO_II-like_C"/>
</dbReference>
<evidence type="ECO:0000313" key="18">
    <source>
        <dbReference type="EMBL" id="WAX04159.1"/>
    </source>
</evidence>
<dbReference type="PROSITE" id="PS50999">
    <property type="entry name" value="COX2_TM"/>
    <property type="match status" value="1"/>
</dbReference>
<dbReference type="SUPFAM" id="SSF49503">
    <property type="entry name" value="Cupredoxins"/>
    <property type="match status" value="1"/>
</dbReference>
<feature type="transmembrane region" description="Helical" evidence="15">
    <location>
        <begin position="86"/>
        <end position="114"/>
    </location>
</feature>
<geneLocation type="mitochondrion" evidence="18"/>
<keyword evidence="7" id="KW-1278">Translocase</keyword>
<gene>
    <name evidence="18" type="primary">cox2</name>
</gene>
<dbReference type="RefSeq" id="YP_010620123.1">
    <property type="nucleotide sequence ID" value="NC_070156.1"/>
</dbReference>
<dbReference type="Gene3D" id="1.10.287.90">
    <property type="match status" value="1"/>
</dbReference>
<feature type="domain" description="Cytochrome oxidase subunit II transmembrane region profile" evidence="17">
    <location>
        <begin position="23"/>
        <end position="118"/>
    </location>
</feature>